<keyword evidence="4" id="KW-1185">Reference proteome</keyword>
<dbReference type="EMBL" id="CP023994">
    <property type="protein sequence ID" value="AWR21025.1"/>
    <property type="molecule type" value="Genomic_DNA"/>
</dbReference>
<dbReference type="OrthoDB" id="5194391at2"/>
<dbReference type="RefSeq" id="WP_110232915.1">
    <property type="nucleotide sequence ID" value="NZ_CP023994.1"/>
</dbReference>
<dbReference type="InterPro" id="IPR011067">
    <property type="entry name" value="Plasmid_toxin/cell-grow_inhib"/>
</dbReference>
<evidence type="ECO:0000313" key="4">
    <source>
        <dbReference type="Proteomes" id="UP000246894"/>
    </source>
</evidence>
<evidence type="ECO:0000313" key="3">
    <source>
        <dbReference type="EMBL" id="AWR21025.1"/>
    </source>
</evidence>
<proteinExistence type="inferred from homology"/>
<protein>
    <submittedName>
        <fullName evidence="3">PemK-like protein</fullName>
    </submittedName>
</protein>
<name>A0A2Z3RW16_9MICO</name>
<accession>A0A2Z3RW16</accession>
<reference evidence="3 4" key="1">
    <citation type="submission" date="2017-10" db="EMBL/GenBank/DDBJ databases">
        <title>Genome of an Actinobacterium that displays light-enhanced growth.</title>
        <authorList>
            <person name="Maresca J.A."/>
            <person name="Hempel P."/>
            <person name="Shevchenko O."/>
            <person name="Miller K.J."/>
            <person name="Hahn M.W."/>
        </authorList>
    </citation>
    <scope>NUCLEOTIDE SEQUENCE [LARGE SCALE GENOMIC DNA]</scope>
    <source>
        <strain evidence="3 4">MWH-Mo1</strain>
    </source>
</reference>
<dbReference type="SUPFAM" id="SSF50118">
    <property type="entry name" value="Cell growth inhibitor/plasmid maintenance toxic component"/>
    <property type="match status" value="1"/>
</dbReference>
<keyword evidence="2" id="KW-1277">Toxin-antitoxin system</keyword>
<dbReference type="Proteomes" id="UP000246894">
    <property type="component" value="Chromosome"/>
</dbReference>
<dbReference type="Pfam" id="PF02452">
    <property type="entry name" value="PemK_toxin"/>
    <property type="match status" value="1"/>
</dbReference>
<comment type="similarity">
    <text evidence="1">Belongs to the PemK/MazF family.</text>
</comment>
<dbReference type="KEGG" id="aum:AURMO_00408"/>
<dbReference type="GO" id="GO:0003677">
    <property type="term" value="F:DNA binding"/>
    <property type="evidence" value="ECO:0007669"/>
    <property type="project" value="InterPro"/>
</dbReference>
<gene>
    <name evidence="3" type="ORF">AURMO_00408</name>
</gene>
<organism evidence="3 4">
    <name type="scientific">Aurantimicrobium photophilum</name>
    <dbReference type="NCBI Taxonomy" id="1987356"/>
    <lineage>
        <taxon>Bacteria</taxon>
        <taxon>Bacillati</taxon>
        <taxon>Actinomycetota</taxon>
        <taxon>Actinomycetes</taxon>
        <taxon>Micrococcales</taxon>
        <taxon>Microbacteriaceae</taxon>
        <taxon>Aurantimicrobium</taxon>
    </lineage>
</organism>
<evidence type="ECO:0000256" key="1">
    <source>
        <dbReference type="ARBA" id="ARBA00007521"/>
    </source>
</evidence>
<sequence length="121" mass="13695">MKPGDIYLVWFPFSNEELSSFKKRPIVVLSEHKSFNPHDESALVAMVTGSESRVNNPASGDVLVEDWQNCGLVKTSVIRTSRLWTLETRDIDKKLGNLKPTQLSEIQSKILTTFPELKKCC</sequence>
<dbReference type="AlphaFoldDB" id="A0A2Z3RW16"/>
<dbReference type="InterPro" id="IPR003477">
    <property type="entry name" value="PemK-like"/>
</dbReference>
<evidence type="ECO:0000256" key="2">
    <source>
        <dbReference type="ARBA" id="ARBA00022649"/>
    </source>
</evidence>
<dbReference type="Gene3D" id="2.30.30.110">
    <property type="match status" value="1"/>
</dbReference>